<comment type="caution">
    <text evidence="13">The sequence shown here is derived from an EMBL/GenBank/DDBJ whole genome shotgun (WGS) entry which is preliminary data.</text>
</comment>
<feature type="region of interest" description="Disordered" evidence="8">
    <location>
        <begin position="158"/>
        <end position="179"/>
    </location>
</feature>
<keyword evidence="3" id="KW-1003">Cell membrane</keyword>
<feature type="domain" description="Trypanosome variant surface glycoprotein A-type N-terminal" evidence="9">
    <location>
        <begin position="19"/>
        <end position="88"/>
    </location>
</feature>
<dbReference type="GO" id="GO:0005886">
    <property type="term" value="C:plasma membrane"/>
    <property type="evidence" value="ECO:0007669"/>
    <property type="project" value="UniProtKB-SubCell"/>
</dbReference>
<evidence type="ECO:0000256" key="8">
    <source>
        <dbReference type="SAM" id="MobiDB-lite"/>
    </source>
</evidence>
<evidence type="ECO:0000313" key="14">
    <source>
        <dbReference type="EMBL" id="RHW73946.1"/>
    </source>
</evidence>
<evidence type="ECO:0000313" key="12">
    <source>
        <dbReference type="EMBL" id="RHW73528.1"/>
    </source>
</evidence>
<evidence type="ECO:0000256" key="4">
    <source>
        <dbReference type="ARBA" id="ARBA00022622"/>
    </source>
</evidence>
<dbReference type="AlphaFoldDB" id="A0A3L6LCJ5"/>
<evidence type="ECO:0000256" key="2">
    <source>
        <dbReference type="ARBA" id="ARBA00004609"/>
    </source>
</evidence>
<organism evidence="13 15">
    <name type="scientific">Trypanosoma brucei equiperdum</name>
    <dbReference type="NCBI Taxonomy" id="630700"/>
    <lineage>
        <taxon>Eukaryota</taxon>
        <taxon>Discoba</taxon>
        <taxon>Euglenozoa</taxon>
        <taxon>Kinetoplastea</taxon>
        <taxon>Metakinetoplastina</taxon>
        <taxon>Trypanosomatida</taxon>
        <taxon>Trypanosomatidae</taxon>
        <taxon>Trypanosoma</taxon>
    </lineage>
</organism>
<comment type="function">
    <text evidence="1">VSG forms a coat on the surface of the parasite. The trypanosome evades the immune response of the host by expressing a series of antigenically distinct VSGs from an estimated 1000 VSG genes.</text>
</comment>
<feature type="domain" description="Trypanosome variant surface glycoprotein C-terminal" evidence="10">
    <location>
        <begin position="121"/>
        <end position="187"/>
    </location>
</feature>
<keyword evidence="4" id="KW-0336">GPI-anchor</keyword>
<gene>
    <name evidence="13" type="ORF">DPX39_030074800</name>
    <name evidence="11" type="ORF">DPX39_030077600</name>
    <name evidence="12" type="ORF">DPX39_030080400</name>
    <name evidence="14" type="ORF">DPX39_030083200</name>
</gene>
<dbReference type="Pfam" id="PF10659">
    <property type="entry name" value="Trypan_glycop_C"/>
    <property type="match status" value="1"/>
</dbReference>
<reference evidence="13 15" key="1">
    <citation type="submission" date="2018-09" db="EMBL/GenBank/DDBJ databases">
        <title>whole genome sequence of T. equiperdum IVM-t1 strain.</title>
        <authorList>
            <person name="Suganuma K."/>
        </authorList>
    </citation>
    <scope>NUCLEOTIDE SEQUENCE [LARGE SCALE GENOMIC DNA]</scope>
    <source>
        <strain evidence="13 15">IVM-t1</strain>
    </source>
</reference>
<evidence type="ECO:0000256" key="7">
    <source>
        <dbReference type="ARBA" id="ARBA00023288"/>
    </source>
</evidence>
<protein>
    <submittedName>
        <fullName evidence="13">Trypanosome variant surface glycoprotein (A-type)</fullName>
    </submittedName>
</protein>
<evidence type="ECO:0000256" key="1">
    <source>
        <dbReference type="ARBA" id="ARBA00002523"/>
    </source>
</evidence>
<feature type="compositionally biased region" description="Basic and acidic residues" evidence="8">
    <location>
        <begin position="162"/>
        <end position="179"/>
    </location>
</feature>
<dbReference type="SUPFAM" id="SSF58087">
    <property type="entry name" value="Variant surface glycoprotein (N-terminal domain)"/>
    <property type="match status" value="2"/>
</dbReference>
<dbReference type="EMBL" id="QSBY01000003">
    <property type="protein sequence ID" value="RHW73528.1"/>
    <property type="molecule type" value="Genomic_DNA"/>
</dbReference>
<keyword evidence="5" id="KW-0472">Membrane</keyword>
<evidence type="ECO:0000313" key="13">
    <source>
        <dbReference type="EMBL" id="RHW73776.1"/>
    </source>
</evidence>
<evidence type="ECO:0000259" key="10">
    <source>
        <dbReference type="Pfam" id="PF10659"/>
    </source>
</evidence>
<dbReference type="Pfam" id="PF00913">
    <property type="entry name" value="Trypan_glycop"/>
    <property type="match status" value="1"/>
</dbReference>
<dbReference type="GO" id="GO:0042783">
    <property type="term" value="P:symbiont-mediated evasion of host immune response"/>
    <property type="evidence" value="ECO:0007669"/>
    <property type="project" value="InterPro"/>
</dbReference>
<dbReference type="EMBL" id="QSBY01000003">
    <property type="protein sequence ID" value="RHW73503.1"/>
    <property type="molecule type" value="Genomic_DNA"/>
</dbReference>
<name>A0A3L6LCJ5_9TRYP</name>
<dbReference type="Proteomes" id="UP000266743">
    <property type="component" value="Chromosome 3"/>
</dbReference>
<evidence type="ECO:0000256" key="3">
    <source>
        <dbReference type="ARBA" id="ARBA00022475"/>
    </source>
</evidence>
<dbReference type="InterPro" id="IPR001812">
    <property type="entry name" value="Trypano_VSG_A_N_dom"/>
</dbReference>
<evidence type="ECO:0000259" key="9">
    <source>
        <dbReference type="Pfam" id="PF00913"/>
    </source>
</evidence>
<comment type="subcellular location">
    <subcellularLocation>
        <location evidence="2">Cell membrane</location>
        <topology evidence="2">Lipid-anchor</topology>
        <topology evidence="2">GPI-anchor</topology>
    </subcellularLocation>
</comment>
<dbReference type="Gene3D" id="1.10.470.10">
    <property type="entry name" value="Variant Surface Glycoprotein, subunit A, domain 2"/>
    <property type="match status" value="1"/>
</dbReference>
<evidence type="ECO:0000313" key="15">
    <source>
        <dbReference type="Proteomes" id="UP000266743"/>
    </source>
</evidence>
<dbReference type="InterPro" id="IPR019609">
    <property type="entry name" value="Variant_surf_glycoprt_trypan_C"/>
</dbReference>
<proteinExistence type="predicted"/>
<keyword evidence="6" id="KW-0325">Glycoprotein</keyword>
<dbReference type="EMBL" id="QSBY01000003">
    <property type="protein sequence ID" value="RHW73946.1"/>
    <property type="molecule type" value="Genomic_DNA"/>
</dbReference>
<dbReference type="GO" id="GO:0098552">
    <property type="term" value="C:side of membrane"/>
    <property type="evidence" value="ECO:0007669"/>
    <property type="project" value="UniProtKB-KW"/>
</dbReference>
<feature type="region of interest" description="Disordered" evidence="8">
    <location>
        <begin position="105"/>
        <end position="124"/>
    </location>
</feature>
<accession>A0A3L6LCJ5</accession>
<dbReference type="EMBL" id="QSBY01000003">
    <property type="protein sequence ID" value="RHW73776.1"/>
    <property type="molecule type" value="Genomic_DNA"/>
</dbReference>
<evidence type="ECO:0000313" key="11">
    <source>
        <dbReference type="EMBL" id="RHW73503.1"/>
    </source>
</evidence>
<evidence type="ECO:0000256" key="5">
    <source>
        <dbReference type="ARBA" id="ARBA00023136"/>
    </source>
</evidence>
<keyword evidence="7" id="KW-0449">Lipoprotein</keyword>
<sequence length="322" mass="34981">MIRGTGPWHHVEVAGIARVLGKNAATESDISSHRETLFGEPTKTKVDDLSKLVDETEIPKGVGGLNKATQLKDISNINELTAILGYYEFEEAKELKDLKQKIKDAEKKKQSSSPQENQKECAEHKNNKKACTGADCIWKGGESEKRECEVNTTKVAEQAKQAGKDGTNDAKSDSKCTGKGQKDCKDGWKLATTLKDLATSRKAMEAKLAESIDQLRTMALQTSVMLERDGKPDGKSHKTGLYYLKYKDQPAEATLFTKQHLEVKKEVRTAPAAGRIDGAGQLLVNASLGSSSGHYCVAQPSTAGSVCTKTHIPDCENSGVTR</sequence>
<evidence type="ECO:0000256" key="6">
    <source>
        <dbReference type="ARBA" id="ARBA00023180"/>
    </source>
</evidence>